<dbReference type="SUPFAM" id="SSF53706">
    <property type="entry name" value="Formate dehydrogenase/DMSO reductase, domains 1-3"/>
    <property type="match status" value="1"/>
</dbReference>
<dbReference type="RefSeq" id="WP_091719083.1">
    <property type="nucleotide sequence ID" value="NZ_LT629779.1"/>
</dbReference>
<gene>
    <name evidence="7" type="ORF">SAMN04489743_1629</name>
</gene>
<feature type="region of interest" description="Disordered" evidence="5">
    <location>
        <begin position="350"/>
        <end position="370"/>
    </location>
</feature>
<evidence type="ECO:0000256" key="2">
    <source>
        <dbReference type="ARBA" id="ARBA00022723"/>
    </source>
</evidence>
<feature type="compositionally biased region" description="Gly residues" evidence="5">
    <location>
        <begin position="352"/>
        <end position="361"/>
    </location>
</feature>
<accession>A0A1H1XEF5</accession>
<name>A0A1H1XEF5_9MICC</name>
<dbReference type="AlphaFoldDB" id="A0A1H1XEF5"/>
<dbReference type="InterPro" id="IPR050123">
    <property type="entry name" value="Prok_molybdopt-oxidoreductase"/>
</dbReference>
<organism evidence="7 8">
    <name type="scientific">Pseudarthrobacter equi</name>
    <dbReference type="NCBI Taxonomy" id="728066"/>
    <lineage>
        <taxon>Bacteria</taxon>
        <taxon>Bacillati</taxon>
        <taxon>Actinomycetota</taxon>
        <taxon>Actinomycetes</taxon>
        <taxon>Micrococcales</taxon>
        <taxon>Micrococcaceae</taxon>
        <taxon>Pseudarthrobacter</taxon>
    </lineage>
</organism>
<dbReference type="GO" id="GO:0046872">
    <property type="term" value="F:metal ion binding"/>
    <property type="evidence" value="ECO:0007669"/>
    <property type="project" value="UniProtKB-KW"/>
</dbReference>
<dbReference type="GO" id="GO:0022904">
    <property type="term" value="P:respiratory electron transport chain"/>
    <property type="evidence" value="ECO:0007669"/>
    <property type="project" value="TreeGrafter"/>
</dbReference>
<sequence length="738" mass="78014">MTTSADTHCPYCALQCAMTLTSPTGPAPAAQPGPVPVALTTAPAAPLEVQGRDFPTNRGGLCRKGWTSANLLNHPGRITEPLLKGTDGVHRPISWDQALDLAAAAVRDARARYGADAVGVFGGGGLTNEKAYQLGKFARLALGTSRIDYNGRFCMSSAAAAGMRAFGVDRGLPFPLEALDTASTILMLGSNVAETMPPFVQHLKGARDAGGLIVVDPRRSATADFTADGGGLHLQPLPGTDLTLLLGLSHVVIHENLVDSAYVSERTSGYSAVARSVASFWPERVQSLTGVPADLIRETARRLAAGAGKGGSYILTGRGVEQHVDGTDTATAAINLSLLLGLPGSARSGYGTLTGQGNGQGGREHGQKADQLPGYRKITDPAARAHVAGVWGVPEELIPGPGLPAVQLLKSLGKNDGVRCLFVHASNIAVASPDANAVIEGLRSLDFLMVCDFFMSETAAMADLVLPVLQWAEEEGTLTNLEGRVLRRRRALTPPAGARSELWIMARLAERLEAPSTYSEDPETVFEELRLASAGGLADYSGIDYAMLDRGEAAYWPYPAGSTGTPKLFQESFAHADGKAVMTPVLPRRRRTPAENPLPENENAADAKPFTLITGRLLEHYQSGAQTRRVAALLAAQPEARMQIHPAAAAAMGVTEGSFVAVANERGEVVCRAELSTAIRSETVFLPFHFPELQSANRLTEAATDPISGMPEFKFNKVWVRPVAAPVSSKVLQTMEAS</sequence>
<dbReference type="Gene3D" id="2.40.40.20">
    <property type="match status" value="1"/>
</dbReference>
<evidence type="ECO:0000256" key="3">
    <source>
        <dbReference type="ARBA" id="ARBA00023004"/>
    </source>
</evidence>
<feature type="domain" description="4Fe-4S Mo/W bis-MGD-type" evidence="6">
    <location>
        <begin position="2"/>
        <end position="74"/>
    </location>
</feature>
<dbReference type="SMART" id="SM00926">
    <property type="entry name" value="Molybdop_Fe4S4"/>
    <property type="match status" value="1"/>
</dbReference>
<dbReference type="Gene3D" id="3.40.228.10">
    <property type="entry name" value="Dimethylsulfoxide Reductase, domain 2"/>
    <property type="match status" value="1"/>
</dbReference>
<dbReference type="InterPro" id="IPR009010">
    <property type="entry name" value="Asp_de-COase-like_dom_sf"/>
</dbReference>
<dbReference type="OrthoDB" id="7376058at2"/>
<dbReference type="Gene3D" id="3.40.50.740">
    <property type="match status" value="1"/>
</dbReference>
<keyword evidence="1" id="KW-0004">4Fe-4S</keyword>
<dbReference type="InterPro" id="IPR006656">
    <property type="entry name" value="Mopterin_OxRdtase"/>
</dbReference>
<dbReference type="SUPFAM" id="SSF50692">
    <property type="entry name" value="ADC-like"/>
    <property type="match status" value="1"/>
</dbReference>
<evidence type="ECO:0000313" key="7">
    <source>
        <dbReference type="EMBL" id="SDT07705.1"/>
    </source>
</evidence>
<dbReference type="Proteomes" id="UP000198751">
    <property type="component" value="Chromosome I"/>
</dbReference>
<dbReference type="GO" id="GO:0043546">
    <property type="term" value="F:molybdopterin cofactor binding"/>
    <property type="evidence" value="ECO:0007669"/>
    <property type="project" value="InterPro"/>
</dbReference>
<dbReference type="Pfam" id="PF01568">
    <property type="entry name" value="Molydop_binding"/>
    <property type="match status" value="1"/>
</dbReference>
<keyword evidence="2" id="KW-0479">Metal-binding</keyword>
<dbReference type="Pfam" id="PF00384">
    <property type="entry name" value="Molybdopterin"/>
    <property type="match status" value="1"/>
</dbReference>
<dbReference type="GO" id="GO:0051539">
    <property type="term" value="F:4 iron, 4 sulfur cluster binding"/>
    <property type="evidence" value="ECO:0007669"/>
    <property type="project" value="UniProtKB-KW"/>
</dbReference>
<keyword evidence="3" id="KW-0408">Iron</keyword>
<dbReference type="PANTHER" id="PTHR43105:SF10">
    <property type="entry name" value="NADH-QUINONE OXIDOREDUCTASE SUBUNIT G"/>
    <property type="match status" value="1"/>
</dbReference>
<dbReference type="InterPro" id="IPR006963">
    <property type="entry name" value="Mopterin_OxRdtase_4Fe-4S_dom"/>
</dbReference>
<evidence type="ECO:0000256" key="1">
    <source>
        <dbReference type="ARBA" id="ARBA00022485"/>
    </source>
</evidence>
<evidence type="ECO:0000256" key="5">
    <source>
        <dbReference type="SAM" id="MobiDB-lite"/>
    </source>
</evidence>
<dbReference type="InterPro" id="IPR006657">
    <property type="entry name" value="MoPterin_dinucl-bd_dom"/>
</dbReference>
<dbReference type="CDD" id="cd00508">
    <property type="entry name" value="MopB_CT_Fdh-Nap-like"/>
    <property type="match status" value="1"/>
</dbReference>
<keyword evidence="4" id="KW-0411">Iron-sulfur</keyword>
<protein>
    <submittedName>
        <fullName evidence="7">Assimilatory nitrate reductase (NADH) alpha subunit apoprotein</fullName>
    </submittedName>
</protein>
<dbReference type="PANTHER" id="PTHR43105">
    <property type="entry name" value="RESPIRATORY NITRATE REDUCTASE"/>
    <property type="match status" value="1"/>
</dbReference>
<dbReference type="GO" id="GO:0003954">
    <property type="term" value="F:NADH dehydrogenase activity"/>
    <property type="evidence" value="ECO:0007669"/>
    <property type="project" value="TreeGrafter"/>
</dbReference>
<dbReference type="Gene3D" id="2.20.25.90">
    <property type="entry name" value="ADC-like domains"/>
    <property type="match status" value="1"/>
</dbReference>
<reference evidence="8" key="1">
    <citation type="submission" date="2016-10" db="EMBL/GenBank/DDBJ databases">
        <authorList>
            <person name="Varghese N."/>
            <person name="Submissions S."/>
        </authorList>
    </citation>
    <scope>NUCLEOTIDE SEQUENCE [LARGE SCALE GENOMIC DNA]</scope>
    <source>
        <strain evidence="8">IMMIB L-1606</strain>
    </source>
</reference>
<keyword evidence="8" id="KW-1185">Reference proteome</keyword>
<evidence type="ECO:0000313" key="8">
    <source>
        <dbReference type="Proteomes" id="UP000198751"/>
    </source>
</evidence>
<dbReference type="EMBL" id="LT629779">
    <property type="protein sequence ID" value="SDT07705.1"/>
    <property type="molecule type" value="Genomic_DNA"/>
</dbReference>
<evidence type="ECO:0000259" key="6">
    <source>
        <dbReference type="SMART" id="SM00926"/>
    </source>
</evidence>
<dbReference type="Pfam" id="PF04879">
    <property type="entry name" value="Molybdop_Fe4S4"/>
    <property type="match status" value="1"/>
</dbReference>
<evidence type="ECO:0000256" key="4">
    <source>
        <dbReference type="ARBA" id="ARBA00023014"/>
    </source>
</evidence>
<dbReference type="GO" id="GO:0016020">
    <property type="term" value="C:membrane"/>
    <property type="evidence" value="ECO:0007669"/>
    <property type="project" value="TreeGrafter"/>
</dbReference>
<proteinExistence type="predicted"/>